<proteinExistence type="predicted"/>
<evidence type="ECO:0000313" key="1">
    <source>
        <dbReference type="EMBL" id="KAA6301100.1"/>
    </source>
</evidence>
<reference evidence="1 2" key="1">
    <citation type="submission" date="2019-03" db="EMBL/GenBank/DDBJ databases">
        <title>Single cell metagenomics reveals metabolic interactions within the superorganism composed of flagellate Streblomastix strix and complex community of Bacteroidetes bacteria on its surface.</title>
        <authorList>
            <person name="Treitli S.C."/>
            <person name="Kolisko M."/>
            <person name="Husnik F."/>
            <person name="Keeling P."/>
            <person name="Hampl V."/>
        </authorList>
    </citation>
    <scope>NUCLEOTIDE SEQUENCE [LARGE SCALE GENOMIC DNA]</scope>
    <source>
        <strain evidence="1">St1</strain>
    </source>
</reference>
<sequence length="106" mass="12940">MAFKNKYIIFTLSFERIKQGKFQSNSGKKMQRNSTYPSSISPVIRGLREFGMIFAERERERERERESYLISLRFIRARVNNNFSKLIYSRNMFLTYYGYFFYCQTF</sequence>
<comment type="caution">
    <text evidence="1">The sequence shown here is derived from an EMBL/GenBank/DDBJ whole genome shotgun (WGS) entry which is preliminary data.</text>
</comment>
<dbReference type="Proteomes" id="UP000324575">
    <property type="component" value="Unassembled WGS sequence"/>
</dbReference>
<accession>A0A5M8NWQ2</accession>
<organism evidence="1 2">
    <name type="scientific">Candidatus Ordinivivax streblomastigis</name>
    <dbReference type="NCBI Taxonomy" id="2540710"/>
    <lineage>
        <taxon>Bacteria</taxon>
        <taxon>Pseudomonadati</taxon>
        <taxon>Bacteroidota</taxon>
        <taxon>Bacteroidia</taxon>
        <taxon>Bacteroidales</taxon>
        <taxon>Candidatus Ordinivivax</taxon>
    </lineage>
</organism>
<evidence type="ECO:0000313" key="2">
    <source>
        <dbReference type="Proteomes" id="UP000324575"/>
    </source>
</evidence>
<protein>
    <submittedName>
        <fullName evidence="1">Uncharacterized protein</fullName>
    </submittedName>
</protein>
<dbReference type="EMBL" id="SNRX01000028">
    <property type="protein sequence ID" value="KAA6301100.1"/>
    <property type="molecule type" value="Genomic_DNA"/>
</dbReference>
<dbReference type="AlphaFoldDB" id="A0A5M8NWQ2"/>
<gene>
    <name evidence="1" type="ORF">EZS26_002748</name>
</gene>
<name>A0A5M8NWQ2_9BACT</name>